<keyword evidence="3" id="KW-1185">Reference proteome</keyword>
<feature type="compositionally biased region" description="Basic residues" evidence="1">
    <location>
        <begin position="442"/>
        <end position="468"/>
    </location>
</feature>
<evidence type="ECO:0000313" key="2">
    <source>
        <dbReference type="EMBL" id="OSX69797.1"/>
    </source>
</evidence>
<feature type="region of interest" description="Disordered" evidence="1">
    <location>
        <begin position="650"/>
        <end position="710"/>
    </location>
</feature>
<dbReference type="Proteomes" id="UP000218209">
    <property type="component" value="Unassembled WGS sequence"/>
</dbReference>
<sequence length="818" mass="82119">MPTVGTLNALLNGGLMAAASALGALTAHAYVLAARRHLAATGVTGATNSAEVSPTYWLRVAARRLYFETGLHEAPTAAATTVTRSNGVCASPWGGHSDVGVAAAALLVQRLGWLDAEWTAVVEGASKAMDVAERFTDGGPHAGGGGDDPAARRYVVADCTVEVGACAGAGGCGSLTVARTGGPFDTVVTGASAAGAATDEADRGPGVPYGTGDVTYDGAAGVAFFFWAAPAAAAAAPRPPRAGGGRAAARRGATTVTARGVEVLLSPPEVARLLAAAAAPWSLPAAPPRSRAYTLACGTDGLTAADVARAAARYRTMQMEQPGVVRAGVRGELGRLPPLSPSDVAKGAFALKAEDASSTCGGTVAVYRPRGAFALAAAAPFGALAAAVVAVWAAAAVAAGVGGGGASGGGGGAHPAPRWGELARVRRRRRRARGGRGEGRGARPRRWRRRRRRGRRWRRPRRGRRRAVARGGAGGAAAVAHPAAAACGVGGGRVAAAGGGRRRRRRGPLPRALGRPAAAVADGGRARTPRRGGRGEGGPANHPRRRRAVAAVVGAAVGDGEGGGGRRRVPDDRVRAAAGRAGGGGVDAARGADGRTAAAGTAPAPAPRTTHRGGRSGRAGAAPCTPAKTLPWLPPRARGADAAACPLRGAPAEGVARGPARPPGGGRRGQPPDRPSPAGRPPSGGGVHGAGTMAAMHPSPSHGRSRAPSVRFLVPPRGSAQASAPGGGALPVGRRRWRGAAGGASVWAKRSTRVGSGSQTRARTRSRCGARAAAAKPRTSFRGHLYKNYPGRASCWFLNRGHCVQRVTSLLDVACRRR</sequence>
<feature type="region of interest" description="Disordered" evidence="1">
    <location>
        <begin position="741"/>
        <end position="764"/>
    </location>
</feature>
<dbReference type="EMBL" id="KV919400">
    <property type="protein sequence ID" value="OSX69797.1"/>
    <property type="molecule type" value="Genomic_DNA"/>
</dbReference>
<dbReference type="AlphaFoldDB" id="A0A1X6NMH9"/>
<accession>A0A1X6NMH9</accession>
<feature type="compositionally biased region" description="Gly residues" evidence="1">
    <location>
        <begin position="404"/>
        <end position="413"/>
    </location>
</feature>
<feature type="region of interest" description="Disordered" evidence="1">
    <location>
        <begin position="404"/>
        <end position="478"/>
    </location>
</feature>
<feature type="compositionally biased region" description="Low complexity" evidence="1">
    <location>
        <begin position="587"/>
        <end position="603"/>
    </location>
</feature>
<feature type="compositionally biased region" description="Low complexity" evidence="1">
    <location>
        <begin position="650"/>
        <end position="659"/>
    </location>
</feature>
<evidence type="ECO:0000256" key="1">
    <source>
        <dbReference type="SAM" id="MobiDB-lite"/>
    </source>
</evidence>
<proteinExistence type="predicted"/>
<protein>
    <submittedName>
        <fullName evidence="2">Uncharacterized protein</fullName>
    </submittedName>
</protein>
<feature type="region of interest" description="Disordered" evidence="1">
    <location>
        <begin position="491"/>
        <end position="635"/>
    </location>
</feature>
<feature type="compositionally biased region" description="Low complexity" evidence="1">
    <location>
        <begin position="509"/>
        <end position="523"/>
    </location>
</feature>
<reference evidence="2 3" key="1">
    <citation type="submission" date="2017-03" db="EMBL/GenBank/DDBJ databases">
        <title>WGS assembly of Porphyra umbilicalis.</title>
        <authorList>
            <person name="Brawley S.H."/>
            <person name="Blouin N.A."/>
            <person name="Ficko-Blean E."/>
            <person name="Wheeler G.L."/>
            <person name="Lohr M."/>
            <person name="Goodson H.V."/>
            <person name="Jenkins J.W."/>
            <person name="Blaby-Haas C.E."/>
            <person name="Helliwell K.E."/>
            <person name="Chan C."/>
            <person name="Marriage T."/>
            <person name="Bhattacharya D."/>
            <person name="Klein A.S."/>
            <person name="Badis Y."/>
            <person name="Brodie J."/>
            <person name="Cao Y."/>
            <person name="Collen J."/>
            <person name="Dittami S.M."/>
            <person name="Gachon C.M."/>
            <person name="Green B.R."/>
            <person name="Karpowicz S."/>
            <person name="Kim J.W."/>
            <person name="Kudahl U."/>
            <person name="Lin S."/>
            <person name="Michel G."/>
            <person name="Mittag M."/>
            <person name="Olson B.J."/>
            <person name="Pangilinan J."/>
            <person name="Peng Y."/>
            <person name="Qiu H."/>
            <person name="Shu S."/>
            <person name="Singer J.T."/>
            <person name="Smith A.G."/>
            <person name="Sprecher B.N."/>
            <person name="Wagner V."/>
            <person name="Wang W."/>
            <person name="Wang Z.-Y."/>
            <person name="Yan J."/>
            <person name="Yarish C."/>
            <person name="Zoeuner-Riek S."/>
            <person name="Zhuang Y."/>
            <person name="Zou Y."/>
            <person name="Lindquist E.A."/>
            <person name="Grimwood J."/>
            <person name="Barry K."/>
            <person name="Rokhsar D.S."/>
            <person name="Schmutz J."/>
            <person name="Stiller J.W."/>
            <person name="Grossman A.R."/>
            <person name="Prochnik S.E."/>
        </authorList>
    </citation>
    <scope>NUCLEOTIDE SEQUENCE [LARGE SCALE GENOMIC DNA]</scope>
    <source>
        <strain evidence="2">4086291</strain>
    </source>
</reference>
<evidence type="ECO:0000313" key="3">
    <source>
        <dbReference type="Proteomes" id="UP000218209"/>
    </source>
</evidence>
<name>A0A1X6NMH9_PORUM</name>
<organism evidence="2 3">
    <name type="scientific">Porphyra umbilicalis</name>
    <name type="common">Purple laver</name>
    <name type="synonym">Red alga</name>
    <dbReference type="NCBI Taxonomy" id="2786"/>
    <lineage>
        <taxon>Eukaryota</taxon>
        <taxon>Rhodophyta</taxon>
        <taxon>Bangiophyceae</taxon>
        <taxon>Bangiales</taxon>
        <taxon>Bangiaceae</taxon>
        <taxon>Porphyra</taxon>
    </lineage>
</organism>
<feature type="compositionally biased region" description="Basic residues" evidence="1">
    <location>
        <begin position="425"/>
        <end position="434"/>
    </location>
</feature>
<gene>
    <name evidence="2" type="ORF">BU14_1142s0002</name>
</gene>